<keyword evidence="2" id="KW-1185">Reference proteome</keyword>
<dbReference type="GeneID" id="59380979"/>
<dbReference type="AlphaFoldDB" id="A0A8H7DP03"/>
<dbReference type="OrthoDB" id="3016366at2759"/>
<dbReference type="InterPro" id="IPR054208">
    <property type="entry name" value="DUF6914"/>
</dbReference>
<sequence length="164" mass="18185">MANEQLNAADILAVLYSRGDGETFHWTICLPISTRNAIKLHAKDPGLGHWFFEDPPPEDDLVGSNIVCAAVKIGKLAGDFDIASVKTILRAIPMEVPASDAEIEPRFSCRVWFKEAVRQLAYAGVITCTDVCALENECREYARRNDASQVSYVGYTFYVSQYSS</sequence>
<protein>
    <submittedName>
        <fullName evidence="1">Uncharacterized protein</fullName>
    </submittedName>
</protein>
<organism evidence="1 2">
    <name type="scientific">Pleurotus ostreatus</name>
    <name type="common">Oyster mushroom</name>
    <name type="synonym">White-rot fungus</name>
    <dbReference type="NCBI Taxonomy" id="5322"/>
    <lineage>
        <taxon>Eukaryota</taxon>
        <taxon>Fungi</taxon>
        <taxon>Dikarya</taxon>
        <taxon>Basidiomycota</taxon>
        <taxon>Agaricomycotina</taxon>
        <taxon>Agaricomycetes</taxon>
        <taxon>Agaricomycetidae</taxon>
        <taxon>Agaricales</taxon>
        <taxon>Pleurotineae</taxon>
        <taxon>Pleurotaceae</taxon>
        <taxon>Pleurotus</taxon>
    </lineage>
</organism>
<reference evidence="1" key="1">
    <citation type="submission" date="2019-07" db="EMBL/GenBank/DDBJ databases">
        <authorList>
            <person name="Palmer J.M."/>
        </authorList>
    </citation>
    <scope>NUCLEOTIDE SEQUENCE</scope>
    <source>
        <strain evidence="1">PC9</strain>
    </source>
</reference>
<dbReference type="RefSeq" id="XP_036628029.1">
    <property type="nucleotide sequence ID" value="XM_036780646.1"/>
</dbReference>
<dbReference type="Proteomes" id="UP000623687">
    <property type="component" value="Unassembled WGS sequence"/>
</dbReference>
<name>A0A8H7DP03_PLEOS</name>
<dbReference type="EMBL" id="JACETU010000008">
    <property type="protein sequence ID" value="KAF7422997.1"/>
    <property type="molecule type" value="Genomic_DNA"/>
</dbReference>
<proteinExistence type="predicted"/>
<comment type="caution">
    <text evidence="1">The sequence shown here is derived from an EMBL/GenBank/DDBJ whole genome shotgun (WGS) entry which is preliminary data.</text>
</comment>
<accession>A0A8H7DP03</accession>
<dbReference type="Pfam" id="PF21858">
    <property type="entry name" value="DUF6914"/>
    <property type="match status" value="1"/>
</dbReference>
<evidence type="ECO:0000313" key="1">
    <source>
        <dbReference type="EMBL" id="KAF7422997.1"/>
    </source>
</evidence>
<evidence type="ECO:0000313" key="2">
    <source>
        <dbReference type="Proteomes" id="UP000623687"/>
    </source>
</evidence>
<dbReference type="VEuPathDB" id="FungiDB:PC9H_011161"/>
<gene>
    <name evidence="1" type="ORF">PC9H_011161</name>
</gene>